<accession>A0ABS6A7K4</accession>
<proteinExistence type="predicted"/>
<sequence>MKIIENLKGILSVPFPFIYLYGLEKRKLSDATNYMSEEHAFFYELDKAIVDSRLKEEHSRSKQIDDKTSKFNLGLSLCLTIIGVAATTIAKLLPDHELKPIIIAFLSISSLYMLIGGLVSLSAFKLMPTYGYGSRYEYLKASNERVEGIKALIGQENVNLIKQVRNEVAYQCLRNGFVMLFIALAIISYTSVLSAYLGSPKAMSLVSYLKCLAGEYVQF</sequence>
<keyword evidence="1" id="KW-0472">Membrane</keyword>
<keyword evidence="3" id="KW-1185">Reference proteome</keyword>
<keyword evidence="1" id="KW-0812">Transmembrane</keyword>
<comment type="caution">
    <text evidence="2">The sequence shown here is derived from an EMBL/GenBank/DDBJ whole genome shotgun (WGS) entry which is preliminary data.</text>
</comment>
<dbReference type="EMBL" id="JAHKPV010000016">
    <property type="protein sequence ID" value="MBU2874155.1"/>
    <property type="molecule type" value="Genomic_DNA"/>
</dbReference>
<evidence type="ECO:0000313" key="2">
    <source>
        <dbReference type="EMBL" id="MBU2874155.1"/>
    </source>
</evidence>
<feature type="transmembrane region" description="Helical" evidence="1">
    <location>
        <begin position="71"/>
        <end position="89"/>
    </location>
</feature>
<reference evidence="2 3" key="1">
    <citation type="submission" date="2021-05" db="EMBL/GenBank/DDBJ databases">
        <title>Draft genomes of bacteria isolated from model marine particles.</title>
        <authorList>
            <person name="Datta M.S."/>
            <person name="Schwartzman J.A."/>
            <person name="Enke T.N."/>
            <person name="Saavedra J."/>
            <person name="Cermak N."/>
            <person name="Cordero O.X."/>
        </authorList>
    </citation>
    <scope>NUCLEOTIDE SEQUENCE [LARGE SCALE GENOMIC DNA]</scope>
    <source>
        <strain evidence="2 3">D2M19</strain>
    </source>
</reference>
<organism evidence="2 3">
    <name type="scientific">Marinobacter salexigens</name>
    <dbReference type="NCBI Taxonomy" id="1925763"/>
    <lineage>
        <taxon>Bacteria</taxon>
        <taxon>Pseudomonadati</taxon>
        <taxon>Pseudomonadota</taxon>
        <taxon>Gammaproteobacteria</taxon>
        <taxon>Pseudomonadales</taxon>
        <taxon>Marinobacteraceae</taxon>
        <taxon>Marinobacter</taxon>
    </lineage>
</organism>
<dbReference type="RefSeq" id="WP_216008008.1">
    <property type="nucleotide sequence ID" value="NZ_JAHKPV010000016.1"/>
</dbReference>
<evidence type="ECO:0000313" key="3">
    <source>
        <dbReference type="Proteomes" id="UP000753376"/>
    </source>
</evidence>
<feature type="transmembrane region" description="Helical" evidence="1">
    <location>
        <begin position="101"/>
        <end position="124"/>
    </location>
</feature>
<name>A0ABS6A7K4_9GAMM</name>
<gene>
    <name evidence="2" type="ORF">KO508_09065</name>
</gene>
<feature type="transmembrane region" description="Helical" evidence="1">
    <location>
        <begin position="177"/>
        <end position="197"/>
    </location>
</feature>
<dbReference type="Proteomes" id="UP000753376">
    <property type="component" value="Unassembled WGS sequence"/>
</dbReference>
<protein>
    <submittedName>
        <fullName evidence="2">Uncharacterized protein</fullName>
    </submittedName>
</protein>
<evidence type="ECO:0000256" key="1">
    <source>
        <dbReference type="SAM" id="Phobius"/>
    </source>
</evidence>
<keyword evidence="1" id="KW-1133">Transmembrane helix</keyword>